<proteinExistence type="inferred from homology"/>
<dbReference type="GO" id="GO:0000124">
    <property type="term" value="C:SAGA complex"/>
    <property type="evidence" value="ECO:0007669"/>
    <property type="project" value="TreeGrafter"/>
</dbReference>
<gene>
    <name evidence="6" type="ORF">SYNPS1DRAFT_21024</name>
</gene>
<dbReference type="Pfam" id="PF10198">
    <property type="entry name" value="Ada3"/>
    <property type="match status" value="1"/>
</dbReference>
<dbReference type="InterPro" id="IPR019340">
    <property type="entry name" value="Histone_AcTrfase_su3"/>
</dbReference>
<evidence type="ECO:0000256" key="4">
    <source>
        <dbReference type="ARBA" id="ARBA00023163"/>
    </source>
</evidence>
<comment type="subcellular location">
    <subcellularLocation>
        <location evidence="1">Nucleus</location>
    </subcellularLocation>
</comment>
<evidence type="ECO:0000313" key="7">
    <source>
        <dbReference type="Proteomes" id="UP000278143"/>
    </source>
</evidence>
<dbReference type="EMBL" id="KZ989203">
    <property type="protein sequence ID" value="RKP27458.1"/>
    <property type="molecule type" value="Genomic_DNA"/>
</dbReference>
<evidence type="ECO:0000256" key="5">
    <source>
        <dbReference type="ARBA" id="ARBA00023242"/>
    </source>
</evidence>
<dbReference type="GO" id="GO:0006357">
    <property type="term" value="P:regulation of transcription by RNA polymerase II"/>
    <property type="evidence" value="ECO:0007669"/>
    <property type="project" value="TreeGrafter"/>
</dbReference>
<keyword evidence="5" id="KW-0539">Nucleus</keyword>
<keyword evidence="6" id="KW-0808">Transferase</keyword>
<keyword evidence="3" id="KW-0805">Transcription regulation</keyword>
<dbReference type="GO" id="GO:0016740">
    <property type="term" value="F:transferase activity"/>
    <property type="evidence" value="ECO:0007669"/>
    <property type="project" value="UniProtKB-KW"/>
</dbReference>
<dbReference type="GO" id="GO:0003713">
    <property type="term" value="F:transcription coactivator activity"/>
    <property type="evidence" value="ECO:0007669"/>
    <property type="project" value="TreeGrafter"/>
</dbReference>
<name>A0A4P9Z4V7_9FUNG</name>
<dbReference type="AlphaFoldDB" id="A0A4P9Z4V7"/>
<evidence type="ECO:0000256" key="3">
    <source>
        <dbReference type="ARBA" id="ARBA00023015"/>
    </source>
</evidence>
<sequence length="379" mass="42711">MTPPDSRRFPPEPYALEEERASIQKILGDLSTDAGGVEGGLLPLDSTSLPSLSELRQLHEELSVISATAEARIARLRVDTDWLKQLNEERSHAATPSHQAAPIKVDAVTAVQVTVKEENPDVGVVLRGTEKASRANQIKKSSGNPAARPKITNQVPIHVFWNSLEPYFRPLTDADLRFLEEKDDDVGPYLIPLLGRHYLQVWAEEDRALIPDLERSKHDAAKPARSLPAGGQPEQMLSDDLLEIDALSCGPLTERIISALLRNDLQTDLISVEERLKRELMHLDLLDADGVDWQAAEDDEICGELRALQRELREVEAANTRRKRRLIGIVQDHLGYQEYQQILDELDRHVEQSFARRHRVKKSKRKKLGVLAGYSRRND</sequence>
<reference evidence="7" key="1">
    <citation type="journal article" date="2018" name="Nat. Microbiol.">
        <title>Leveraging single-cell genomics to expand the fungal tree of life.</title>
        <authorList>
            <person name="Ahrendt S.R."/>
            <person name="Quandt C.A."/>
            <person name="Ciobanu D."/>
            <person name="Clum A."/>
            <person name="Salamov A."/>
            <person name="Andreopoulos B."/>
            <person name="Cheng J.F."/>
            <person name="Woyke T."/>
            <person name="Pelin A."/>
            <person name="Henrissat B."/>
            <person name="Reynolds N.K."/>
            <person name="Benny G.L."/>
            <person name="Smith M.E."/>
            <person name="James T.Y."/>
            <person name="Grigoriev I.V."/>
        </authorList>
    </citation>
    <scope>NUCLEOTIDE SEQUENCE [LARGE SCALE GENOMIC DNA]</scope>
    <source>
        <strain evidence="7">Benny S71-1</strain>
    </source>
</reference>
<evidence type="ECO:0000256" key="2">
    <source>
        <dbReference type="ARBA" id="ARBA00005330"/>
    </source>
</evidence>
<dbReference type="PANTHER" id="PTHR13556">
    <property type="entry name" value="TRANSCRIPTIONAL ADAPTER 3-RELATED"/>
    <property type="match status" value="1"/>
</dbReference>
<dbReference type="Proteomes" id="UP000278143">
    <property type="component" value="Unassembled WGS sequence"/>
</dbReference>
<dbReference type="GO" id="GO:0005634">
    <property type="term" value="C:nucleus"/>
    <property type="evidence" value="ECO:0007669"/>
    <property type="project" value="UniProtKB-SubCell"/>
</dbReference>
<evidence type="ECO:0000256" key="1">
    <source>
        <dbReference type="ARBA" id="ARBA00004123"/>
    </source>
</evidence>
<keyword evidence="7" id="KW-1185">Reference proteome</keyword>
<accession>A0A4P9Z4V7</accession>
<keyword evidence="4" id="KW-0804">Transcription</keyword>
<evidence type="ECO:0000313" key="6">
    <source>
        <dbReference type="EMBL" id="RKP27458.1"/>
    </source>
</evidence>
<protein>
    <submittedName>
        <fullName evidence="6">Histone acetyltransferases subunit 3-domain-containing protein</fullName>
    </submittedName>
</protein>
<dbReference type="OrthoDB" id="1232at2759"/>
<dbReference type="PANTHER" id="PTHR13556:SF2">
    <property type="entry name" value="TRANSCRIPTIONAL ADAPTER 3"/>
    <property type="match status" value="1"/>
</dbReference>
<organism evidence="6 7">
    <name type="scientific">Syncephalis pseudoplumigaleata</name>
    <dbReference type="NCBI Taxonomy" id="1712513"/>
    <lineage>
        <taxon>Eukaryota</taxon>
        <taxon>Fungi</taxon>
        <taxon>Fungi incertae sedis</taxon>
        <taxon>Zoopagomycota</taxon>
        <taxon>Zoopagomycotina</taxon>
        <taxon>Zoopagomycetes</taxon>
        <taxon>Zoopagales</taxon>
        <taxon>Piptocephalidaceae</taxon>
        <taxon>Syncephalis</taxon>
    </lineage>
</organism>
<comment type="similarity">
    <text evidence="2">Belongs to the NGG1 family.</text>
</comment>